<dbReference type="InterPro" id="IPR007809">
    <property type="entry name" value="FlgN-like"/>
</dbReference>
<sequence length="153" mass="17272">MHAELFESLQHDRQHADELHALLLREQQALRDRQLSTLQEELGRKQFLLSLLESGSRTRTQLLQQLGLPATLNSLKKVAQDAPNGEQLLEAAHEVDTRLRECRDANELNGRLMRASQNSVNQLLSVLRGQEKPLYNRYGSNASGNNPRPLSSA</sequence>
<dbReference type="Proteomes" id="UP000185766">
    <property type="component" value="Unassembled WGS sequence"/>
</dbReference>
<dbReference type="Gene3D" id="1.20.58.300">
    <property type="entry name" value="FlgN-like"/>
    <property type="match status" value="1"/>
</dbReference>
<evidence type="ECO:0000256" key="1">
    <source>
        <dbReference type="ARBA" id="ARBA00002397"/>
    </source>
</evidence>
<comment type="function">
    <text evidence="1">Required for the efficient initiation of filament assembly.</text>
</comment>
<keyword evidence="4" id="KW-0969">Cilium</keyword>
<dbReference type="RefSeq" id="WP_074870448.1">
    <property type="nucleotide sequence ID" value="NZ_FOAS01000019.1"/>
</dbReference>
<proteinExistence type="inferred from homology"/>
<dbReference type="GO" id="GO:0044780">
    <property type="term" value="P:bacterial-type flagellum assembly"/>
    <property type="evidence" value="ECO:0007669"/>
    <property type="project" value="InterPro"/>
</dbReference>
<name>A0A1H7SM78_9GAMM</name>
<protein>
    <submittedName>
        <fullName evidence="4">Flagella synthesis protein FlgN</fullName>
    </submittedName>
</protein>
<gene>
    <name evidence="4" type="ORF">SAMN05216214_11957</name>
</gene>
<organism evidence="4 5">
    <name type="scientific">Atopomonas hussainii</name>
    <dbReference type="NCBI Taxonomy" id="1429083"/>
    <lineage>
        <taxon>Bacteria</taxon>
        <taxon>Pseudomonadati</taxon>
        <taxon>Pseudomonadota</taxon>
        <taxon>Gammaproteobacteria</taxon>
        <taxon>Pseudomonadales</taxon>
        <taxon>Pseudomonadaceae</taxon>
        <taxon>Atopomonas</taxon>
    </lineage>
</organism>
<accession>A0A1H7SM78</accession>
<dbReference type="STRING" id="1429083.GCA_001885685_02492"/>
<evidence type="ECO:0000313" key="5">
    <source>
        <dbReference type="Proteomes" id="UP000185766"/>
    </source>
</evidence>
<keyword evidence="5" id="KW-1185">Reference proteome</keyword>
<dbReference type="AlphaFoldDB" id="A0A1H7SM78"/>
<keyword evidence="4" id="KW-0966">Cell projection</keyword>
<keyword evidence="3" id="KW-1005">Bacterial flagellum biogenesis</keyword>
<dbReference type="EMBL" id="FOAS01000019">
    <property type="protein sequence ID" value="SEL73216.1"/>
    <property type="molecule type" value="Genomic_DNA"/>
</dbReference>
<reference evidence="4 5" key="1">
    <citation type="submission" date="2016-10" db="EMBL/GenBank/DDBJ databases">
        <authorList>
            <person name="de Groot N.N."/>
        </authorList>
    </citation>
    <scope>NUCLEOTIDE SEQUENCE [LARGE SCALE GENOMIC DNA]</scope>
    <source>
        <strain evidence="4 5">JCM 19513</strain>
    </source>
</reference>
<dbReference type="SUPFAM" id="SSF140566">
    <property type="entry name" value="FlgN-like"/>
    <property type="match status" value="1"/>
</dbReference>
<keyword evidence="4" id="KW-0282">Flagellum</keyword>
<comment type="similarity">
    <text evidence="2">Belongs to the FlgN family.</text>
</comment>
<evidence type="ECO:0000256" key="2">
    <source>
        <dbReference type="ARBA" id="ARBA00007703"/>
    </source>
</evidence>
<evidence type="ECO:0000256" key="3">
    <source>
        <dbReference type="ARBA" id="ARBA00022795"/>
    </source>
</evidence>
<dbReference type="InterPro" id="IPR036679">
    <property type="entry name" value="FlgN-like_sf"/>
</dbReference>
<evidence type="ECO:0000313" key="4">
    <source>
        <dbReference type="EMBL" id="SEL73216.1"/>
    </source>
</evidence>
<dbReference type="Pfam" id="PF05130">
    <property type="entry name" value="FlgN"/>
    <property type="match status" value="1"/>
</dbReference>